<comment type="caution">
    <text evidence="2">The sequence shown here is derived from an EMBL/GenBank/DDBJ whole genome shotgun (WGS) entry which is preliminary data.</text>
</comment>
<dbReference type="PANTHER" id="PTHR43157">
    <property type="entry name" value="PHOSPHATIDYLINOSITOL-GLYCAN BIOSYNTHESIS CLASS F PROTEIN-RELATED"/>
    <property type="match status" value="1"/>
</dbReference>
<dbReference type="InterPro" id="IPR036291">
    <property type="entry name" value="NAD(P)-bd_dom_sf"/>
</dbReference>
<dbReference type="Pfam" id="PF00106">
    <property type="entry name" value="adh_short"/>
    <property type="match status" value="1"/>
</dbReference>
<dbReference type="STRING" id="33203.A0A179GJ84"/>
<protein>
    <submittedName>
        <fullName evidence="2">Short-chain dehydrogenase reductase family protein</fullName>
    </submittedName>
</protein>
<reference evidence="2 3" key="1">
    <citation type="submission" date="2016-02" db="EMBL/GenBank/DDBJ databases">
        <title>Biosynthesis of antibiotic leucinostatins and their inhibition on Phytophthora in bio-control Purpureocillium lilacinum.</title>
        <authorList>
            <person name="Wang G."/>
            <person name="Liu Z."/>
            <person name="Lin R."/>
            <person name="Li E."/>
            <person name="Mao Z."/>
            <person name="Ling J."/>
            <person name="Yin W."/>
            <person name="Xie B."/>
        </authorList>
    </citation>
    <scope>NUCLEOTIDE SEQUENCE [LARGE SCALE GENOMIC DNA]</scope>
    <source>
        <strain evidence="2">PLFJ-1</strain>
    </source>
</reference>
<gene>
    <name evidence="2" type="ORF">VFPFJ_10293</name>
</gene>
<dbReference type="GO" id="GO:0016491">
    <property type="term" value="F:oxidoreductase activity"/>
    <property type="evidence" value="ECO:0007669"/>
    <property type="project" value="UniProtKB-KW"/>
</dbReference>
<dbReference type="PRINTS" id="PR00081">
    <property type="entry name" value="GDHRDH"/>
</dbReference>
<evidence type="ECO:0000313" key="3">
    <source>
        <dbReference type="Proteomes" id="UP000078340"/>
    </source>
</evidence>
<accession>A0A179GJ84</accession>
<evidence type="ECO:0000313" key="2">
    <source>
        <dbReference type="EMBL" id="OAQ77926.1"/>
    </source>
</evidence>
<organism evidence="2 3">
    <name type="scientific">Purpureocillium lilacinum</name>
    <name type="common">Paecilomyces lilacinus</name>
    <dbReference type="NCBI Taxonomy" id="33203"/>
    <lineage>
        <taxon>Eukaryota</taxon>
        <taxon>Fungi</taxon>
        <taxon>Dikarya</taxon>
        <taxon>Ascomycota</taxon>
        <taxon>Pezizomycotina</taxon>
        <taxon>Sordariomycetes</taxon>
        <taxon>Hypocreomycetidae</taxon>
        <taxon>Hypocreales</taxon>
        <taxon>Ophiocordycipitaceae</taxon>
        <taxon>Purpureocillium</taxon>
    </lineage>
</organism>
<proteinExistence type="predicted"/>
<dbReference type="Proteomes" id="UP000078340">
    <property type="component" value="Unassembled WGS sequence"/>
</dbReference>
<dbReference type="InterPro" id="IPR002347">
    <property type="entry name" value="SDR_fam"/>
</dbReference>
<evidence type="ECO:0000256" key="1">
    <source>
        <dbReference type="ARBA" id="ARBA00023002"/>
    </source>
</evidence>
<keyword evidence="1" id="KW-0560">Oxidoreductase</keyword>
<dbReference type="AlphaFoldDB" id="A0A179GJ84"/>
<name>A0A179GJ84_PURLI</name>
<sequence length="334" mass="36908">MSFFDLLKAQYKTLPQPLTSEDCHGRTFIVTGANAGLGLEATKHLVSLGSARVIMAVRNTRSGEAAKEDIEEATGRRGMLEVWRLDLASYDSVVEFAAKAQTDLDRIDGLIENAGVAMGQWTEAEGNETSVTVNVISTMLLAVLLLPHMEKTAAKYATVPRIAMIGSIVAFDAQPSLAKMDRGNILGDLRDRQKWEPHMDASYPRSKMLSLFAFRQLSELAPVSRTGVVMNWINPGICSTGLDRNANFAIKLQIGFARALMGRTAEQGSRTLLHGLAADKESHGKYLTECEVRDDLVPEWFTNEDGRDWQVRIWSEVAKVLDRVQPGCVRRIEA</sequence>
<dbReference type="Gene3D" id="3.40.50.720">
    <property type="entry name" value="NAD(P)-binding Rossmann-like Domain"/>
    <property type="match status" value="1"/>
</dbReference>
<dbReference type="GeneID" id="28892410"/>
<dbReference type="KEGG" id="plj:28892410"/>
<dbReference type="EMBL" id="LSBI01000012">
    <property type="protein sequence ID" value="OAQ77926.1"/>
    <property type="molecule type" value="Genomic_DNA"/>
</dbReference>
<dbReference type="SUPFAM" id="SSF51735">
    <property type="entry name" value="NAD(P)-binding Rossmann-fold domains"/>
    <property type="match status" value="1"/>
</dbReference>
<dbReference type="PANTHER" id="PTHR43157:SF31">
    <property type="entry name" value="PHOSPHATIDYLINOSITOL-GLYCAN BIOSYNTHESIS CLASS F PROTEIN"/>
    <property type="match status" value="1"/>
</dbReference>
<dbReference type="OMA" id="CKIKEFW"/>